<protein>
    <submittedName>
        <fullName evidence="1">Uncharacterized protein</fullName>
    </submittedName>
</protein>
<evidence type="ECO:0000313" key="2">
    <source>
        <dbReference type="Proteomes" id="UP000251205"/>
    </source>
</evidence>
<reference evidence="1 2" key="1">
    <citation type="submission" date="2018-06" db="EMBL/GenBank/DDBJ databases">
        <title>Whole Genome Sequence of an efficient microsymbiont, Rhizobium tropici.</title>
        <authorList>
            <person name="Srinivasan R."/>
            <person name="Singh H.V."/>
            <person name="Srivastava R."/>
            <person name="Kumari B."/>
            <person name="Radhakrishna A."/>
        </authorList>
    </citation>
    <scope>NUCLEOTIDE SEQUENCE [LARGE SCALE GENOMIC DNA]</scope>
    <source>
        <strain evidence="1 2">IGFRI Rhizo-19</strain>
    </source>
</reference>
<dbReference type="EMBL" id="QMKK01000018">
    <property type="protein sequence ID" value="RAX43180.1"/>
    <property type="molecule type" value="Genomic_DNA"/>
</dbReference>
<proteinExistence type="predicted"/>
<organism evidence="1 2">
    <name type="scientific">Rhizobium tropici</name>
    <dbReference type="NCBI Taxonomy" id="398"/>
    <lineage>
        <taxon>Bacteria</taxon>
        <taxon>Pseudomonadati</taxon>
        <taxon>Pseudomonadota</taxon>
        <taxon>Alphaproteobacteria</taxon>
        <taxon>Hyphomicrobiales</taxon>
        <taxon>Rhizobiaceae</taxon>
        <taxon>Rhizobium/Agrobacterium group</taxon>
        <taxon>Rhizobium</taxon>
    </lineage>
</organism>
<accession>A0A329YPI3</accession>
<gene>
    <name evidence="1" type="ORF">DQ393_02560</name>
</gene>
<dbReference type="RefSeq" id="WP_112340243.1">
    <property type="nucleotide sequence ID" value="NZ_QMKK01000018.1"/>
</dbReference>
<dbReference type="Proteomes" id="UP000251205">
    <property type="component" value="Unassembled WGS sequence"/>
</dbReference>
<name>A0A329YPI3_RHITR</name>
<evidence type="ECO:0000313" key="1">
    <source>
        <dbReference type="EMBL" id="RAX43180.1"/>
    </source>
</evidence>
<dbReference type="OrthoDB" id="7477898at2"/>
<sequence length="137" mass="15271">MRKETDNITVADQSTAAITSAHLLHPARHFAHPRDVLAAEHIARDYKRAILASWASDIFAIESMPGFRRVPGADHIVSYDDIIAALKSLDDSQDMISLHSTAAGKLHRHGSRLRHFANRFVSNGLRKGGRRRQLSEV</sequence>
<dbReference type="AlphaFoldDB" id="A0A329YPI3"/>
<comment type="caution">
    <text evidence="1">The sequence shown here is derived from an EMBL/GenBank/DDBJ whole genome shotgun (WGS) entry which is preliminary data.</text>
</comment>